<protein>
    <recommendedName>
        <fullName evidence="2">histidine kinase</fullName>
        <ecNumber evidence="2">2.7.13.3</ecNumber>
    </recommendedName>
</protein>
<keyword evidence="8" id="KW-0902">Two-component regulatory system</keyword>
<organism evidence="12 13">
    <name type="scientific">Paenibacillus oryzae</name>
    <dbReference type="NCBI Taxonomy" id="1844972"/>
    <lineage>
        <taxon>Bacteria</taxon>
        <taxon>Bacillati</taxon>
        <taxon>Bacillota</taxon>
        <taxon>Bacilli</taxon>
        <taxon>Bacillales</taxon>
        <taxon>Paenibacillaceae</taxon>
        <taxon>Paenibacillus</taxon>
    </lineage>
</organism>
<evidence type="ECO:0000256" key="2">
    <source>
        <dbReference type="ARBA" id="ARBA00012438"/>
    </source>
</evidence>
<accession>A0A1A5YRD4</accession>
<dbReference type="CDD" id="cd00075">
    <property type="entry name" value="HATPase"/>
    <property type="match status" value="1"/>
</dbReference>
<dbReference type="InterPro" id="IPR004358">
    <property type="entry name" value="Sig_transdc_His_kin-like_C"/>
</dbReference>
<dbReference type="OrthoDB" id="2379721at2"/>
<evidence type="ECO:0000256" key="4">
    <source>
        <dbReference type="ARBA" id="ARBA00022679"/>
    </source>
</evidence>
<dbReference type="STRING" id="1844972.A7K91_07890"/>
<dbReference type="PROSITE" id="PS50109">
    <property type="entry name" value="HIS_KIN"/>
    <property type="match status" value="1"/>
</dbReference>
<dbReference type="PRINTS" id="PR00344">
    <property type="entry name" value="BCTRLSENSOR"/>
</dbReference>
<evidence type="ECO:0000256" key="6">
    <source>
        <dbReference type="ARBA" id="ARBA00022777"/>
    </source>
</evidence>
<dbReference type="AlphaFoldDB" id="A0A1A5YRD4"/>
<dbReference type="Gene3D" id="3.30.750.24">
    <property type="entry name" value="STAS domain"/>
    <property type="match status" value="1"/>
</dbReference>
<dbReference type="SMART" id="SM00388">
    <property type="entry name" value="HisKA"/>
    <property type="match status" value="1"/>
</dbReference>
<proteinExistence type="predicted"/>
<dbReference type="Pfam" id="PF02518">
    <property type="entry name" value="HATPase_c"/>
    <property type="match status" value="1"/>
</dbReference>
<evidence type="ECO:0000256" key="8">
    <source>
        <dbReference type="ARBA" id="ARBA00023012"/>
    </source>
</evidence>
<feature type="compositionally biased region" description="Basic and acidic residues" evidence="9">
    <location>
        <begin position="246"/>
        <end position="260"/>
    </location>
</feature>
<dbReference type="EMBL" id="LYPA01000029">
    <property type="protein sequence ID" value="OBR68119.1"/>
    <property type="molecule type" value="Genomic_DNA"/>
</dbReference>
<dbReference type="Proteomes" id="UP000092024">
    <property type="component" value="Unassembled WGS sequence"/>
</dbReference>
<sequence>MTLPNDSGVTESDHRLDRLASVGQIAAGIAHEVKNPLTVVKGFLQLLRQEAPHKYLDYAFTELENAISTIENLLHVSKPDLENEPFDIIDLCSELDSVLHLFQERFYQVSVHKQFWDTDARIYGKRNPLKKALFNLLKNAFEAIPDDGVITLTHTRASNHVIVSISDSGCGIPVDKLDLLGTPFYTSKVDGTGIGLTQVFTTIYEHGGFIRVRSELDVGTDFLLHLPLWDSEKQHRGFVKSVKEAVRPDQSKLGREDNKRRTSRSAELGQQNNPFPVIPLLDQVGLLPLTWNMALPPDHKARDYWLCELQNMELKRLIVDLTSIDCLTEAALLLLSAIMEQAARREYTVTLTGIRPELMDVLIEQRLVSRSDASSRMTLQQFLQEYIKPPNL</sequence>
<dbReference type="EC" id="2.7.13.3" evidence="2"/>
<keyword evidence="13" id="KW-1185">Reference proteome</keyword>
<evidence type="ECO:0000256" key="3">
    <source>
        <dbReference type="ARBA" id="ARBA00022553"/>
    </source>
</evidence>
<dbReference type="SUPFAM" id="SSF47384">
    <property type="entry name" value="Homodimeric domain of signal transducing histidine kinase"/>
    <property type="match status" value="1"/>
</dbReference>
<dbReference type="Gene3D" id="3.30.565.10">
    <property type="entry name" value="Histidine kinase-like ATPase, C-terminal domain"/>
    <property type="match status" value="1"/>
</dbReference>
<evidence type="ECO:0000256" key="7">
    <source>
        <dbReference type="ARBA" id="ARBA00022840"/>
    </source>
</evidence>
<keyword evidence="7" id="KW-0067">ATP-binding</keyword>
<comment type="caution">
    <text evidence="12">The sequence shown here is derived from an EMBL/GenBank/DDBJ whole genome shotgun (WGS) entry which is preliminary data.</text>
</comment>
<dbReference type="Gene3D" id="1.10.287.130">
    <property type="match status" value="1"/>
</dbReference>
<dbReference type="InterPro" id="IPR003661">
    <property type="entry name" value="HisK_dim/P_dom"/>
</dbReference>
<evidence type="ECO:0000313" key="12">
    <source>
        <dbReference type="EMBL" id="OBR68119.1"/>
    </source>
</evidence>
<dbReference type="InterPro" id="IPR005467">
    <property type="entry name" value="His_kinase_dom"/>
</dbReference>
<reference evidence="12 13" key="1">
    <citation type="submission" date="2016-05" db="EMBL/GenBank/DDBJ databases">
        <title>Paenibacillus oryzae. sp. nov., isolated from the rice root.</title>
        <authorList>
            <person name="Zhang J."/>
            <person name="Zhang X."/>
        </authorList>
    </citation>
    <scope>NUCLEOTIDE SEQUENCE [LARGE SCALE GENOMIC DNA]</scope>
    <source>
        <strain evidence="12 13">1DrF-4</strain>
    </source>
</reference>
<evidence type="ECO:0000256" key="9">
    <source>
        <dbReference type="SAM" id="MobiDB-lite"/>
    </source>
</evidence>
<keyword evidence="6" id="KW-0418">Kinase</keyword>
<dbReference type="CDD" id="cd00082">
    <property type="entry name" value="HisKA"/>
    <property type="match status" value="1"/>
</dbReference>
<dbReference type="GO" id="GO:0005524">
    <property type="term" value="F:ATP binding"/>
    <property type="evidence" value="ECO:0007669"/>
    <property type="project" value="UniProtKB-KW"/>
</dbReference>
<evidence type="ECO:0000256" key="5">
    <source>
        <dbReference type="ARBA" id="ARBA00022741"/>
    </source>
</evidence>
<dbReference type="PANTHER" id="PTHR43065">
    <property type="entry name" value="SENSOR HISTIDINE KINASE"/>
    <property type="match status" value="1"/>
</dbReference>
<dbReference type="Pfam" id="PF00512">
    <property type="entry name" value="HisKA"/>
    <property type="match status" value="1"/>
</dbReference>
<feature type="domain" description="Histidine kinase" evidence="10">
    <location>
        <begin position="28"/>
        <end position="230"/>
    </location>
</feature>
<dbReference type="InterPro" id="IPR036097">
    <property type="entry name" value="HisK_dim/P_sf"/>
</dbReference>
<evidence type="ECO:0000256" key="1">
    <source>
        <dbReference type="ARBA" id="ARBA00000085"/>
    </source>
</evidence>
<dbReference type="SUPFAM" id="SSF52091">
    <property type="entry name" value="SpoIIaa-like"/>
    <property type="match status" value="1"/>
</dbReference>
<dbReference type="RefSeq" id="WP_068679745.1">
    <property type="nucleotide sequence ID" value="NZ_LYPA01000029.1"/>
</dbReference>
<keyword evidence="3" id="KW-0597">Phosphoprotein</keyword>
<name>A0A1A5YRD4_9BACL</name>
<dbReference type="PANTHER" id="PTHR43065:SF34">
    <property type="entry name" value="SPORULATION KINASE A"/>
    <property type="match status" value="1"/>
</dbReference>
<dbReference type="PROSITE" id="PS50801">
    <property type="entry name" value="STAS"/>
    <property type="match status" value="1"/>
</dbReference>
<dbReference type="InterPro" id="IPR036513">
    <property type="entry name" value="STAS_dom_sf"/>
</dbReference>
<dbReference type="InterPro" id="IPR036890">
    <property type="entry name" value="HATPase_C_sf"/>
</dbReference>
<evidence type="ECO:0000313" key="13">
    <source>
        <dbReference type="Proteomes" id="UP000092024"/>
    </source>
</evidence>
<keyword evidence="4" id="KW-0808">Transferase</keyword>
<evidence type="ECO:0000259" key="11">
    <source>
        <dbReference type="PROSITE" id="PS50801"/>
    </source>
</evidence>
<feature type="domain" description="STAS" evidence="11">
    <location>
        <begin position="310"/>
        <end position="362"/>
    </location>
</feature>
<evidence type="ECO:0000259" key="10">
    <source>
        <dbReference type="PROSITE" id="PS50109"/>
    </source>
</evidence>
<feature type="region of interest" description="Disordered" evidence="9">
    <location>
        <begin position="246"/>
        <end position="271"/>
    </location>
</feature>
<dbReference type="GO" id="GO:0000155">
    <property type="term" value="F:phosphorelay sensor kinase activity"/>
    <property type="evidence" value="ECO:0007669"/>
    <property type="project" value="InterPro"/>
</dbReference>
<dbReference type="SUPFAM" id="SSF55874">
    <property type="entry name" value="ATPase domain of HSP90 chaperone/DNA topoisomerase II/histidine kinase"/>
    <property type="match status" value="1"/>
</dbReference>
<dbReference type="SMART" id="SM00387">
    <property type="entry name" value="HATPase_c"/>
    <property type="match status" value="1"/>
</dbReference>
<gene>
    <name evidence="12" type="ORF">A7K91_07890</name>
</gene>
<comment type="catalytic activity">
    <reaction evidence="1">
        <text>ATP + protein L-histidine = ADP + protein N-phospho-L-histidine.</text>
        <dbReference type="EC" id="2.7.13.3"/>
    </reaction>
</comment>
<dbReference type="InterPro" id="IPR003594">
    <property type="entry name" value="HATPase_dom"/>
</dbReference>
<keyword evidence="5" id="KW-0547">Nucleotide-binding</keyword>
<dbReference type="InterPro" id="IPR002645">
    <property type="entry name" value="STAS_dom"/>
</dbReference>